<sequence>MYKNYEVPPSLYVRRRGAKIWKIMKLIAFFMVLGTMCLHASGYAQRVTLDLRNSSLEQALKTIGKQSGYHVLYNPLTIDKSKRVSLNLKNASLDDALKRVFADQPLVYTVSKKTIVVRAAEEKHVKTVTPSIVIAQQQVRGTVRDGEGSPLVGISVVVKGTNIATATNEKGQYTIQTRLDDVLVFSSVGYIDQEVVISSVTVDVVLESEEASLDEVVVVGYGTQKKSDVTGSVGSVNSETIERAAMPNAAGALQGQVPGVVITKNAGKPGGSFNINIRGVSSIGGSNSPLLVIDGVPSSAGLDDLNPADIEKIDVLKDASATAIYGSRGAKGVVIVTTKRGKSGNTAISYDAYIGSRRPANLPDMFNGEEYVQFRTEMFKAQGRDVSRANTDFFTPEQWERIDAGKFVDYPDLLLKNGLQMNHNVSASGGDDRTRFSIGAGLLEEEGNVAPESFKRYSIRGNIDRDINDKWTAGLNMYMAQNLRDIGSSEALRSAYRLPPVAAGPYDENGERIFRVYGVDPVTNPMFDQENEIRQARSFRTFGNLYLQVKPIAQLTLKTTISPSYYARRQGHYYGPLSKERLGGTLPTQGNNNTREEFTWVWDNQATYETQIDAHKLTATVVQSMQKDRMESNLITSEGLPYKSLWYNLASGPSVREYGSGFTQSSLVSFMGRVNYSFDDRYLLTATGRWDGSSRLAEGNKWGFFPSASFAWRISQEDFMAEVAVVQDLKLRLSYGVSGNDRIDPYSTQAALGQAYYDFGGINAPGYAPNQLPNKNLAWERTKELNTGLDFSFFQGRITGSVDVYNRKIDNILLNRLLPAPSGWESIMDNIGKLQNSGVEIGLSTTNINSGKFTWKTDFVFDKNENKILELSGGKRDDIGNKLFIGEPVSVNFDYVFDGIWQFGEETEAAVYNQKPGQIRVKDLDDNGVINANDRAIIGKHLPTWTGSIGNTFKYGDFDLYVMVYTRQGEQFNSSFDATLMNYNSPYNQVKVDYWTADNPSQTHFQPGNPGPYAGIANYRTVNFVRVGNITLGYQVPKSFINRMGVQNLRVYATATNPFTFSKYEGFDPEWPSQNSYGTAIGSASYLFGVNLSF</sequence>
<protein>
    <submittedName>
        <fullName evidence="9">TonB-dependent receptor</fullName>
    </submittedName>
</protein>
<evidence type="ECO:0000259" key="8">
    <source>
        <dbReference type="SMART" id="SM00965"/>
    </source>
</evidence>
<proteinExistence type="inferred from homology"/>
<dbReference type="Proteomes" id="UP000651112">
    <property type="component" value="Unassembled WGS sequence"/>
</dbReference>
<evidence type="ECO:0000313" key="10">
    <source>
        <dbReference type="Proteomes" id="UP000651112"/>
    </source>
</evidence>
<dbReference type="Gene3D" id="2.40.170.20">
    <property type="entry name" value="TonB-dependent receptor, beta-barrel domain"/>
    <property type="match status" value="1"/>
</dbReference>
<evidence type="ECO:0000256" key="4">
    <source>
        <dbReference type="ARBA" id="ARBA00022692"/>
    </source>
</evidence>
<dbReference type="InterPro" id="IPR008969">
    <property type="entry name" value="CarboxyPept-like_regulatory"/>
</dbReference>
<keyword evidence="10" id="KW-1185">Reference proteome</keyword>
<dbReference type="Pfam" id="PF13715">
    <property type="entry name" value="CarbopepD_reg_2"/>
    <property type="match status" value="1"/>
</dbReference>
<dbReference type="InterPro" id="IPR002105">
    <property type="entry name" value="Dockerin_1_rpt"/>
</dbReference>
<keyword evidence="5 7" id="KW-0472">Membrane</keyword>
<evidence type="ECO:0000256" key="5">
    <source>
        <dbReference type="ARBA" id="ARBA00023136"/>
    </source>
</evidence>
<dbReference type="SUPFAM" id="SSF49464">
    <property type="entry name" value="Carboxypeptidase regulatory domain-like"/>
    <property type="match status" value="1"/>
</dbReference>
<comment type="similarity">
    <text evidence="7">Belongs to the TonB-dependent receptor family.</text>
</comment>
<dbReference type="EMBL" id="JACNYL010000004">
    <property type="protein sequence ID" value="MBD1423268.1"/>
    <property type="molecule type" value="Genomic_DNA"/>
</dbReference>
<dbReference type="InterPro" id="IPR012910">
    <property type="entry name" value="Plug_dom"/>
</dbReference>
<dbReference type="InterPro" id="IPR036942">
    <property type="entry name" value="Beta-barrel_TonB_sf"/>
</dbReference>
<comment type="caution">
    <text evidence="9">The sequence shown here is derived from an EMBL/GenBank/DDBJ whole genome shotgun (WGS) entry which is preliminary data.</text>
</comment>
<dbReference type="SMART" id="SM00965">
    <property type="entry name" value="STN"/>
    <property type="match status" value="1"/>
</dbReference>
<dbReference type="Gene3D" id="2.60.40.1120">
    <property type="entry name" value="Carboxypeptidase-like, regulatory domain"/>
    <property type="match status" value="1"/>
</dbReference>
<evidence type="ECO:0000256" key="6">
    <source>
        <dbReference type="ARBA" id="ARBA00023237"/>
    </source>
</evidence>
<dbReference type="NCBIfam" id="TIGR04057">
    <property type="entry name" value="SusC_RagA_signa"/>
    <property type="match status" value="1"/>
</dbReference>
<dbReference type="PROSITE" id="PS52016">
    <property type="entry name" value="TONB_DEPENDENT_REC_3"/>
    <property type="match status" value="1"/>
</dbReference>
<feature type="domain" description="Secretin/TonB short N-terminal" evidence="8">
    <location>
        <begin position="69"/>
        <end position="120"/>
    </location>
</feature>
<dbReference type="RefSeq" id="WP_190315067.1">
    <property type="nucleotide sequence ID" value="NZ_JBHULO010000013.1"/>
</dbReference>
<reference evidence="9 10" key="1">
    <citation type="submission" date="2020-08" db="EMBL/GenBank/DDBJ databases">
        <title>Sphingobacterium sp. DN00404 isolated from aquaculture water.</title>
        <authorList>
            <person name="Zhang M."/>
        </authorList>
    </citation>
    <scope>NUCLEOTIDE SEQUENCE [LARGE SCALE GENOMIC DNA]</scope>
    <source>
        <strain evidence="9 10">KCTC 42746</strain>
    </source>
</reference>
<evidence type="ECO:0000256" key="2">
    <source>
        <dbReference type="ARBA" id="ARBA00022448"/>
    </source>
</evidence>
<comment type="subcellular location">
    <subcellularLocation>
        <location evidence="1 7">Cell outer membrane</location>
        <topology evidence="1 7">Multi-pass membrane protein</topology>
    </subcellularLocation>
</comment>
<dbReference type="InterPro" id="IPR023997">
    <property type="entry name" value="TonB-dep_OMP_SusC/RagA_CS"/>
</dbReference>
<evidence type="ECO:0000256" key="3">
    <source>
        <dbReference type="ARBA" id="ARBA00022452"/>
    </source>
</evidence>
<keyword evidence="3 7" id="KW-1134">Transmembrane beta strand</keyword>
<keyword evidence="9" id="KW-0675">Receptor</keyword>
<keyword evidence="2 7" id="KW-0813">Transport</keyword>
<evidence type="ECO:0000256" key="1">
    <source>
        <dbReference type="ARBA" id="ARBA00004571"/>
    </source>
</evidence>
<keyword evidence="6 7" id="KW-0998">Cell outer membrane</keyword>
<evidence type="ECO:0000256" key="7">
    <source>
        <dbReference type="PROSITE-ProRule" id="PRU01360"/>
    </source>
</evidence>
<dbReference type="SUPFAM" id="SSF56935">
    <property type="entry name" value="Porins"/>
    <property type="match status" value="1"/>
</dbReference>
<dbReference type="NCBIfam" id="TIGR04056">
    <property type="entry name" value="OMP_RagA_SusC"/>
    <property type="match status" value="1"/>
</dbReference>
<dbReference type="PROSITE" id="PS00448">
    <property type="entry name" value="CLOS_CELLULOSOME_RPT"/>
    <property type="match status" value="1"/>
</dbReference>
<organism evidence="9 10">
    <name type="scientific">Sphingobacterium chuzhouense</name>
    <dbReference type="NCBI Taxonomy" id="1742264"/>
    <lineage>
        <taxon>Bacteria</taxon>
        <taxon>Pseudomonadati</taxon>
        <taxon>Bacteroidota</taxon>
        <taxon>Sphingobacteriia</taxon>
        <taxon>Sphingobacteriales</taxon>
        <taxon>Sphingobacteriaceae</taxon>
        <taxon>Sphingobacterium</taxon>
    </lineage>
</organism>
<dbReference type="InterPro" id="IPR037066">
    <property type="entry name" value="Plug_dom_sf"/>
</dbReference>
<dbReference type="InterPro" id="IPR039426">
    <property type="entry name" value="TonB-dep_rcpt-like"/>
</dbReference>
<dbReference type="Pfam" id="PF07660">
    <property type="entry name" value="STN"/>
    <property type="match status" value="1"/>
</dbReference>
<name>A0ABR7XW75_9SPHI</name>
<evidence type="ECO:0000313" key="9">
    <source>
        <dbReference type="EMBL" id="MBD1423268.1"/>
    </source>
</evidence>
<dbReference type="Gene3D" id="2.170.130.10">
    <property type="entry name" value="TonB-dependent receptor, plug domain"/>
    <property type="match status" value="1"/>
</dbReference>
<dbReference type="InterPro" id="IPR011662">
    <property type="entry name" value="Secretin/TonB_short_N"/>
</dbReference>
<keyword evidence="4 7" id="KW-0812">Transmembrane</keyword>
<dbReference type="Pfam" id="PF07715">
    <property type="entry name" value="Plug"/>
    <property type="match status" value="1"/>
</dbReference>
<dbReference type="Gene3D" id="3.55.50.30">
    <property type="match status" value="1"/>
</dbReference>
<gene>
    <name evidence="9" type="ORF">H8B21_17010</name>
</gene>
<dbReference type="InterPro" id="IPR023996">
    <property type="entry name" value="TonB-dep_OMP_SusC/RagA"/>
</dbReference>
<accession>A0ABR7XW75</accession>